<dbReference type="EMBL" id="JBHTBL010000018">
    <property type="protein sequence ID" value="MFC7325903.1"/>
    <property type="molecule type" value="Genomic_DNA"/>
</dbReference>
<dbReference type="Pfam" id="PF04389">
    <property type="entry name" value="Peptidase_M28"/>
    <property type="match status" value="1"/>
</dbReference>
<dbReference type="InterPro" id="IPR045175">
    <property type="entry name" value="M28_fam"/>
</dbReference>
<dbReference type="Gene3D" id="3.40.630.10">
    <property type="entry name" value="Zn peptidases"/>
    <property type="match status" value="1"/>
</dbReference>
<proteinExistence type="predicted"/>
<organism evidence="2 3">
    <name type="scientific">Halorubrum rutilum</name>
    <dbReference type="NCBI Taxonomy" id="1364933"/>
    <lineage>
        <taxon>Archaea</taxon>
        <taxon>Methanobacteriati</taxon>
        <taxon>Methanobacteriota</taxon>
        <taxon>Stenosarchaea group</taxon>
        <taxon>Halobacteria</taxon>
        <taxon>Halobacteriales</taxon>
        <taxon>Haloferacaceae</taxon>
        <taxon>Halorubrum</taxon>
    </lineage>
</organism>
<accession>A0ABD6AP72</accession>
<feature type="domain" description="Peptidase M28" evidence="1">
    <location>
        <begin position="182"/>
        <end position="367"/>
    </location>
</feature>
<dbReference type="Proteomes" id="UP001596545">
    <property type="component" value="Unassembled WGS sequence"/>
</dbReference>
<gene>
    <name evidence="2" type="ORF">ACFQMF_15145</name>
</gene>
<dbReference type="SUPFAM" id="SSF53187">
    <property type="entry name" value="Zn-dependent exopeptidases"/>
    <property type="match status" value="1"/>
</dbReference>
<protein>
    <submittedName>
        <fullName evidence="2">M28 family metallopeptidase</fullName>
    </submittedName>
</protein>
<dbReference type="PANTHER" id="PTHR12147">
    <property type="entry name" value="METALLOPEPTIDASE M28 FAMILY MEMBER"/>
    <property type="match status" value="1"/>
</dbReference>
<evidence type="ECO:0000313" key="2">
    <source>
        <dbReference type="EMBL" id="MFC7325903.1"/>
    </source>
</evidence>
<dbReference type="RefSeq" id="WP_256409681.1">
    <property type="nucleotide sequence ID" value="NZ_JANHDN010000006.1"/>
</dbReference>
<dbReference type="Gene3D" id="3.50.30.30">
    <property type="match status" value="1"/>
</dbReference>
<dbReference type="AlphaFoldDB" id="A0ABD6AP72"/>
<name>A0ABD6AP72_9EURY</name>
<sequence length="383" mass="42229">MSTTMNVMEHLASEIGVRVGGTNAAHEAANYLQDTFSELGYDAELQSFKFEGYEVTRDWELDVLSHDIELDVAPVLYSESTPEGGVEGTLREAGTAYLVEDLFELPRYEIVDDDGEHLAYLLGNVDGAAFPIPSTEPQFVDTYGLISSDGMEWVDERLEAGDEVRVAFECGGKRVPNYVDHNVIATIEGTDKPDEEVVIGAHYDSAYEATGAADNASGVEALVNVAEYYAEHPPDRTVTFVAYGSEEWWLVGSRYYVNERKANGTLDDIVAKVNIDMAGGGELLNVWAGDGDIKTIAGDAVQQVLDDDEDRHYQGVISGSDHWPYYQEGIPVAMLIFWPYDQYHQPSDDLDQVSTKDIEDTTAIVKAIVDNLDRSPEFAGVEH</sequence>
<keyword evidence="3" id="KW-1185">Reference proteome</keyword>
<reference evidence="2 3" key="1">
    <citation type="journal article" date="2019" name="Int. J. Syst. Evol. Microbiol.">
        <title>The Global Catalogue of Microorganisms (GCM) 10K type strain sequencing project: providing services to taxonomists for standard genome sequencing and annotation.</title>
        <authorList>
            <consortium name="The Broad Institute Genomics Platform"/>
            <consortium name="The Broad Institute Genome Sequencing Center for Infectious Disease"/>
            <person name="Wu L."/>
            <person name="Ma J."/>
        </authorList>
    </citation>
    <scope>NUCLEOTIDE SEQUENCE [LARGE SCALE GENOMIC DNA]</scope>
    <source>
        <strain evidence="2 3">CGMCC 1.12554</strain>
    </source>
</reference>
<evidence type="ECO:0000259" key="1">
    <source>
        <dbReference type="Pfam" id="PF04389"/>
    </source>
</evidence>
<evidence type="ECO:0000313" key="3">
    <source>
        <dbReference type="Proteomes" id="UP001596545"/>
    </source>
</evidence>
<comment type="caution">
    <text evidence="2">The sequence shown here is derived from an EMBL/GenBank/DDBJ whole genome shotgun (WGS) entry which is preliminary data.</text>
</comment>
<dbReference type="PANTHER" id="PTHR12147:SF26">
    <property type="entry name" value="PEPTIDASE M28 DOMAIN-CONTAINING PROTEIN"/>
    <property type="match status" value="1"/>
</dbReference>
<dbReference type="InterPro" id="IPR007484">
    <property type="entry name" value="Peptidase_M28"/>
</dbReference>